<dbReference type="HOGENOM" id="CLU_2709154_0_0_1"/>
<reference evidence="1 2" key="1">
    <citation type="journal article" date="2005" name="PLoS Biol.">
        <title>The genomes of Oryza sativa: a history of duplications.</title>
        <authorList>
            <person name="Yu J."/>
            <person name="Wang J."/>
            <person name="Lin W."/>
            <person name="Li S."/>
            <person name="Li H."/>
            <person name="Zhou J."/>
            <person name="Ni P."/>
            <person name="Dong W."/>
            <person name="Hu S."/>
            <person name="Zeng C."/>
            <person name="Zhang J."/>
            <person name="Zhang Y."/>
            <person name="Li R."/>
            <person name="Xu Z."/>
            <person name="Li S."/>
            <person name="Li X."/>
            <person name="Zheng H."/>
            <person name="Cong L."/>
            <person name="Lin L."/>
            <person name="Yin J."/>
            <person name="Geng J."/>
            <person name="Li G."/>
            <person name="Shi J."/>
            <person name="Liu J."/>
            <person name="Lv H."/>
            <person name="Li J."/>
            <person name="Wang J."/>
            <person name="Deng Y."/>
            <person name="Ran L."/>
            <person name="Shi X."/>
            <person name="Wang X."/>
            <person name="Wu Q."/>
            <person name="Li C."/>
            <person name="Ren X."/>
            <person name="Wang J."/>
            <person name="Wang X."/>
            <person name="Li D."/>
            <person name="Liu D."/>
            <person name="Zhang X."/>
            <person name="Ji Z."/>
            <person name="Zhao W."/>
            <person name="Sun Y."/>
            <person name="Zhang Z."/>
            <person name="Bao J."/>
            <person name="Han Y."/>
            <person name="Dong L."/>
            <person name="Ji J."/>
            <person name="Chen P."/>
            <person name="Wu S."/>
            <person name="Liu J."/>
            <person name="Xiao Y."/>
            <person name="Bu D."/>
            <person name="Tan J."/>
            <person name="Yang L."/>
            <person name="Ye C."/>
            <person name="Zhang J."/>
            <person name="Xu J."/>
            <person name="Zhou Y."/>
            <person name="Yu Y."/>
            <person name="Zhang B."/>
            <person name="Zhuang S."/>
            <person name="Wei H."/>
            <person name="Liu B."/>
            <person name="Lei M."/>
            <person name="Yu H."/>
            <person name="Li Y."/>
            <person name="Xu H."/>
            <person name="Wei S."/>
            <person name="He X."/>
            <person name="Fang L."/>
            <person name="Zhang Z."/>
            <person name="Zhang Y."/>
            <person name="Huang X."/>
            <person name="Su Z."/>
            <person name="Tong W."/>
            <person name="Li J."/>
            <person name="Tong Z."/>
            <person name="Li S."/>
            <person name="Ye J."/>
            <person name="Wang L."/>
            <person name="Fang L."/>
            <person name="Lei T."/>
            <person name="Chen C."/>
            <person name="Chen H."/>
            <person name="Xu Z."/>
            <person name="Li H."/>
            <person name="Huang H."/>
            <person name="Zhang F."/>
            <person name="Xu H."/>
            <person name="Li N."/>
            <person name="Zhao C."/>
            <person name="Li S."/>
            <person name="Dong L."/>
            <person name="Huang Y."/>
            <person name="Li L."/>
            <person name="Xi Y."/>
            <person name="Qi Q."/>
            <person name="Li W."/>
            <person name="Zhang B."/>
            <person name="Hu W."/>
            <person name="Zhang Y."/>
            <person name="Tian X."/>
            <person name="Jiao Y."/>
            <person name="Liang X."/>
            <person name="Jin J."/>
            <person name="Gao L."/>
            <person name="Zheng W."/>
            <person name="Hao B."/>
            <person name="Liu S."/>
            <person name="Wang W."/>
            <person name="Yuan L."/>
            <person name="Cao M."/>
            <person name="McDermott J."/>
            <person name="Samudrala R."/>
            <person name="Wang J."/>
            <person name="Wong G.K."/>
            <person name="Yang H."/>
        </authorList>
    </citation>
    <scope>NUCLEOTIDE SEQUENCE [LARGE SCALE GENOMIC DNA]</scope>
    <source>
        <strain evidence="2">cv. 93-11</strain>
    </source>
</reference>
<dbReference type="Proteomes" id="UP000007015">
    <property type="component" value="Chromosome 1"/>
</dbReference>
<gene>
    <name evidence="1" type="ORF">OsI_02536</name>
</gene>
<accession>B8AAP7</accession>
<name>B8AAP7_ORYSI</name>
<dbReference type="EMBL" id="CM000126">
    <property type="protein sequence ID" value="EEC70943.1"/>
    <property type="molecule type" value="Genomic_DNA"/>
</dbReference>
<dbReference type="AlphaFoldDB" id="B8AAP7"/>
<keyword evidence="2" id="KW-1185">Reference proteome</keyword>
<protein>
    <submittedName>
        <fullName evidence="1">Uncharacterized protein</fullName>
    </submittedName>
</protein>
<evidence type="ECO:0000313" key="2">
    <source>
        <dbReference type="Proteomes" id="UP000007015"/>
    </source>
</evidence>
<dbReference type="Gramene" id="BGIOSGA003820-TA">
    <property type="protein sequence ID" value="BGIOSGA003820-PA"/>
    <property type="gene ID" value="BGIOSGA003820"/>
</dbReference>
<evidence type="ECO:0000313" key="1">
    <source>
        <dbReference type="EMBL" id="EEC70943.1"/>
    </source>
</evidence>
<sequence length="73" mass="7620">MTPVAKVLTQMNTSDSGWIAGNMPPREGNAAPTAVPVRMQKMMMTLRCSACTLSRPIVSVAQSHSAATACAGK</sequence>
<organism evidence="1 2">
    <name type="scientific">Oryza sativa subsp. indica</name>
    <name type="common">Rice</name>
    <dbReference type="NCBI Taxonomy" id="39946"/>
    <lineage>
        <taxon>Eukaryota</taxon>
        <taxon>Viridiplantae</taxon>
        <taxon>Streptophyta</taxon>
        <taxon>Embryophyta</taxon>
        <taxon>Tracheophyta</taxon>
        <taxon>Spermatophyta</taxon>
        <taxon>Magnoliopsida</taxon>
        <taxon>Liliopsida</taxon>
        <taxon>Poales</taxon>
        <taxon>Poaceae</taxon>
        <taxon>BOP clade</taxon>
        <taxon>Oryzoideae</taxon>
        <taxon>Oryzeae</taxon>
        <taxon>Oryzinae</taxon>
        <taxon>Oryza</taxon>
        <taxon>Oryza sativa</taxon>
    </lineage>
</organism>
<proteinExistence type="predicted"/>